<dbReference type="PROSITE" id="PS50850">
    <property type="entry name" value="MFS"/>
    <property type="match status" value="1"/>
</dbReference>
<dbReference type="Pfam" id="PF07690">
    <property type="entry name" value="MFS_1"/>
    <property type="match status" value="1"/>
</dbReference>
<feature type="transmembrane region" description="Helical" evidence="6">
    <location>
        <begin position="391"/>
        <end position="411"/>
    </location>
</feature>
<evidence type="ECO:0000256" key="2">
    <source>
        <dbReference type="ARBA" id="ARBA00022448"/>
    </source>
</evidence>
<evidence type="ECO:0000256" key="5">
    <source>
        <dbReference type="ARBA" id="ARBA00023136"/>
    </source>
</evidence>
<evidence type="ECO:0000259" key="7">
    <source>
        <dbReference type="PROSITE" id="PS50850"/>
    </source>
</evidence>
<protein>
    <recommendedName>
        <fullName evidence="7">Major facilitator superfamily (MFS) profile domain-containing protein</fullName>
    </recommendedName>
</protein>
<comment type="subcellular location">
    <subcellularLocation>
        <location evidence="1">Membrane</location>
        <topology evidence="1">Multi-pass membrane protein</topology>
    </subcellularLocation>
</comment>
<dbReference type="RefSeq" id="XP_035349289.1">
    <property type="nucleotide sequence ID" value="XM_035493396.1"/>
</dbReference>
<feature type="transmembrane region" description="Helical" evidence="6">
    <location>
        <begin position="298"/>
        <end position="319"/>
    </location>
</feature>
<dbReference type="AlphaFoldDB" id="A0A7H8RC97"/>
<dbReference type="OrthoDB" id="2962993at2759"/>
<feature type="transmembrane region" description="Helical" evidence="6">
    <location>
        <begin position="363"/>
        <end position="385"/>
    </location>
</feature>
<dbReference type="PANTHER" id="PTHR43791:SF38">
    <property type="entry name" value="MAJOR FACILITATOR SUPERFAMILY (MFS) PROFILE DOMAIN-CONTAINING PROTEIN"/>
    <property type="match status" value="1"/>
</dbReference>
<dbReference type="SUPFAM" id="SSF103473">
    <property type="entry name" value="MFS general substrate transporter"/>
    <property type="match status" value="1"/>
</dbReference>
<name>A0A7H8RC97_TALRU</name>
<feature type="transmembrane region" description="Helical" evidence="6">
    <location>
        <begin position="162"/>
        <end position="180"/>
    </location>
</feature>
<feature type="transmembrane region" description="Helical" evidence="6">
    <location>
        <begin position="456"/>
        <end position="477"/>
    </location>
</feature>
<dbReference type="Proteomes" id="UP000509510">
    <property type="component" value="Chromosome V"/>
</dbReference>
<feature type="transmembrane region" description="Helical" evidence="6">
    <location>
        <begin position="423"/>
        <end position="444"/>
    </location>
</feature>
<dbReference type="Gene3D" id="1.20.1250.20">
    <property type="entry name" value="MFS general substrate transporter like domains"/>
    <property type="match status" value="2"/>
</dbReference>
<feature type="transmembrane region" description="Helical" evidence="6">
    <location>
        <begin position="192"/>
        <end position="213"/>
    </location>
</feature>
<evidence type="ECO:0000256" key="3">
    <source>
        <dbReference type="ARBA" id="ARBA00022692"/>
    </source>
</evidence>
<dbReference type="InterPro" id="IPR020846">
    <property type="entry name" value="MFS_dom"/>
</dbReference>
<feature type="transmembrane region" description="Helical" evidence="6">
    <location>
        <begin position="339"/>
        <end position="356"/>
    </location>
</feature>
<reference evidence="9" key="1">
    <citation type="submission" date="2020-06" db="EMBL/GenBank/DDBJ databases">
        <title>A chromosome-scale genome assembly of Talaromyces rugulosus W13939.</title>
        <authorList>
            <person name="Wang B."/>
            <person name="Guo L."/>
            <person name="Ye K."/>
            <person name="Wang L."/>
        </authorList>
    </citation>
    <scope>NUCLEOTIDE SEQUENCE [LARGE SCALE GENOMIC DNA]</scope>
    <source>
        <strain evidence="9">W13939</strain>
    </source>
</reference>
<organism evidence="8 9">
    <name type="scientific">Talaromyces rugulosus</name>
    <name type="common">Penicillium rugulosum</name>
    <dbReference type="NCBI Taxonomy" id="121627"/>
    <lineage>
        <taxon>Eukaryota</taxon>
        <taxon>Fungi</taxon>
        <taxon>Dikarya</taxon>
        <taxon>Ascomycota</taxon>
        <taxon>Pezizomycotina</taxon>
        <taxon>Eurotiomycetes</taxon>
        <taxon>Eurotiomycetidae</taxon>
        <taxon>Eurotiales</taxon>
        <taxon>Trichocomaceae</taxon>
        <taxon>Talaromyces</taxon>
        <taxon>Talaromyces sect. Islandici</taxon>
    </lineage>
</organism>
<keyword evidence="9" id="KW-1185">Reference proteome</keyword>
<feature type="transmembrane region" description="Helical" evidence="6">
    <location>
        <begin position="131"/>
        <end position="150"/>
    </location>
</feature>
<dbReference type="InterPro" id="IPR036259">
    <property type="entry name" value="MFS_trans_sf"/>
</dbReference>
<feature type="domain" description="Major facilitator superfamily (MFS) profile" evidence="7">
    <location>
        <begin position="51"/>
        <end position="482"/>
    </location>
</feature>
<keyword evidence="4 6" id="KW-1133">Transmembrane helix</keyword>
<proteinExistence type="predicted"/>
<keyword evidence="2" id="KW-0813">Transport</keyword>
<keyword evidence="5 6" id="KW-0472">Membrane</keyword>
<evidence type="ECO:0000313" key="8">
    <source>
        <dbReference type="EMBL" id="QKX63115.1"/>
    </source>
</evidence>
<evidence type="ECO:0000313" key="9">
    <source>
        <dbReference type="Proteomes" id="UP000509510"/>
    </source>
</evidence>
<dbReference type="GeneID" id="55997764"/>
<keyword evidence="3 6" id="KW-0812">Transmembrane</keyword>
<dbReference type="KEGG" id="trg:TRUGW13939_10283"/>
<feature type="transmembrane region" description="Helical" evidence="6">
    <location>
        <begin position="102"/>
        <end position="119"/>
    </location>
</feature>
<evidence type="ECO:0000256" key="6">
    <source>
        <dbReference type="SAM" id="Phobius"/>
    </source>
</evidence>
<gene>
    <name evidence="8" type="ORF">TRUGW13939_10283</name>
</gene>
<dbReference type="EMBL" id="CP055902">
    <property type="protein sequence ID" value="QKX63115.1"/>
    <property type="molecule type" value="Genomic_DNA"/>
</dbReference>
<dbReference type="InterPro" id="IPR011701">
    <property type="entry name" value="MFS"/>
</dbReference>
<dbReference type="GO" id="GO:0022857">
    <property type="term" value="F:transmembrane transporter activity"/>
    <property type="evidence" value="ECO:0007669"/>
    <property type="project" value="InterPro"/>
</dbReference>
<dbReference type="GO" id="GO:0016020">
    <property type="term" value="C:membrane"/>
    <property type="evidence" value="ECO:0007669"/>
    <property type="project" value="UniProtKB-SubCell"/>
</dbReference>
<accession>A0A7H8RC97</accession>
<feature type="transmembrane region" description="Helical" evidence="6">
    <location>
        <begin position="225"/>
        <end position="247"/>
    </location>
</feature>
<evidence type="ECO:0000256" key="1">
    <source>
        <dbReference type="ARBA" id="ARBA00004141"/>
    </source>
</evidence>
<dbReference type="PANTHER" id="PTHR43791">
    <property type="entry name" value="PERMEASE-RELATED"/>
    <property type="match status" value="1"/>
</dbReference>
<dbReference type="FunFam" id="1.20.1250.20:FF:000394">
    <property type="entry name" value="MFS general substrate transporter"/>
    <property type="match status" value="1"/>
</dbReference>
<sequence>MSIQPAEAKAAQQWEEAVDHAVAVSLAQSYVPGCPEEKRLLRKLDFRIIPCCWLLFVLGYLDRANVGLVFTGIAHWMLLNGVDGRNAKTGGLANEFNLTSNQYSVILLLFFVSYILFEVPSNMVIARVRPSLYLCGLAILWGVIAALMAVTQNWKQLAGVRLVLGFIESGFAPGIAFYLSSWYKRYELASRFAVYYTAIAVAGGLSGLLAGVITQYLDGARGIAGWRWLFIIEGCGSSFVGCVLWFFMADYPSNTRWLTPEEQLLAAQRLAYDGLGNTQGAHGRITEKQALKMVVSDWRTWILALLYALVTGAQTIQYFIPTLVKSFGWESWEGQYHTIPPYACAVVCILGMCFVADHFESKAYFVSLFAAIGAVFFIIVCASTNNTVRYIFNIFAFGCIYGTSPLVLMWVANIICYPAEKRAVAIGLVNALGNTASIYGVFLWPDHDAPRYIPGFSATTVWMGAIGIIALIAGYLFRNNPIDAPEPEEVLTAEIRRQRERNEIPAKM</sequence>
<evidence type="ECO:0000256" key="4">
    <source>
        <dbReference type="ARBA" id="ARBA00022989"/>
    </source>
</evidence>
<dbReference type="FunFam" id="1.20.1250.20:FF:000057">
    <property type="entry name" value="MFS general substrate transporter"/>
    <property type="match status" value="1"/>
</dbReference>